<reference evidence="10" key="1">
    <citation type="submission" date="2023-07" db="EMBL/GenBank/DDBJ databases">
        <title>A chromosome-level genome assembly of Lolium multiflorum.</title>
        <authorList>
            <person name="Chen Y."/>
            <person name="Copetti D."/>
            <person name="Kolliker R."/>
            <person name="Studer B."/>
        </authorList>
    </citation>
    <scope>NUCLEOTIDE SEQUENCE</scope>
    <source>
        <strain evidence="10">02402/16</strain>
        <tissue evidence="10">Leaf</tissue>
    </source>
</reference>
<feature type="region of interest" description="Disordered" evidence="8">
    <location>
        <begin position="284"/>
        <end position="312"/>
    </location>
</feature>
<keyword evidence="4" id="KW-0255">Endonuclease</keyword>
<feature type="compositionally biased region" description="Polar residues" evidence="8">
    <location>
        <begin position="246"/>
        <end position="256"/>
    </location>
</feature>
<dbReference type="InterPro" id="IPR041588">
    <property type="entry name" value="Integrase_H2C2"/>
</dbReference>
<organism evidence="10 11">
    <name type="scientific">Lolium multiflorum</name>
    <name type="common">Italian ryegrass</name>
    <name type="synonym">Lolium perenne subsp. multiflorum</name>
    <dbReference type="NCBI Taxonomy" id="4521"/>
    <lineage>
        <taxon>Eukaryota</taxon>
        <taxon>Viridiplantae</taxon>
        <taxon>Streptophyta</taxon>
        <taxon>Embryophyta</taxon>
        <taxon>Tracheophyta</taxon>
        <taxon>Spermatophyta</taxon>
        <taxon>Magnoliopsida</taxon>
        <taxon>Liliopsida</taxon>
        <taxon>Poales</taxon>
        <taxon>Poaceae</taxon>
        <taxon>BOP clade</taxon>
        <taxon>Pooideae</taxon>
        <taxon>Poodae</taxon>
        <taxon>Poeae</taxon>
        <taxon>Poeae Chloroplast Group 2 (Poeae type)</taxon>
        <taxon>Loliodinae</taxon>
        <taxon>Loliinae</taxon>
        <taxon>Lolium</taxon>
    </lineage>
</organism>
<evidence type="ECO:0000256" key="1">
    <source>
        <dbReference type="ARBA" id="ARBA00022679"/>
    </source>
</evidence>
<dbReference type="SUPFAM" id="SSF56672">
    <property type="entry name" value="DNA/RNA polymerases"/>
    <property type="match status" value="1"/>
</dbReference>
<feature type="compositionally biased region" description="Basic and acidic residues" evidence="8">
    <location>
        <begin position="284"/>
        <end position="301"/>
    </location>
</feature>
<dbReference type="Pfam" id="PF00078">
    <property type="entry name" value="RVT_1"/>
    <property type="match status" value="1"/>
</dbReference>
<evidence type="ECO:0000256" key="3">
    <source>
        <dbReference type="ARBA" id="ARBA00022722"/>
    </source>
</evidence>
<evidence type="ECO:0000256" key="8">
    <source>
        <dbReference type="SAM" id="MobiDB-lite"/>
    </source>
</evidence>
<feature type="region of interest" description="Disordered" evidence="8">
    <location>
        <begin position="185"/>
        <end position="263"/>
    </location>
</feature>
<dbReference type="Pfam" id="PF03732">
    <property type="entry name" value="Retrotrans_gag"/>
    <property type="match status" value="1"/>
</dbReference>
<dbReference type="PANTHER" id="PTHR37984:SF5">
    <property type="entry name" value="PROTEIN NYNRIN-LIKE"/>
    <property type="match status" value="1"/>
</dbReference>
<dbReference type="PROSITE" id="PS50878">
    <property type="entry name" value="RT_POL"/>
    <property type="match status" value="1"/>
</dbReference>
<dbReference type="FunFam" id="3.30.70.270:FF:000063">
    <property type="entry name" value="Zinc knuckle domaincontaining protein"/>
    <property type="match status" value="1"/>
</dbReference>
<dbReference type="EMBL" id="JAUUTY010000003">
    <property type="protein sequence ID" value="KAK1668093.1"/>
    <property type="molecule type" value="Genomic_DNA"/>
</dbReference>
<keyword evidence="6" id="KW-0695">RNA-directed DNA polymerase</keyword>
<keyword evidence="1" id="KW-0808">Transferase</keyword>
<keyword evidence="11" id="KW-1185">Reference proteome</keyword>
<feature type="region of interest" description="Disordered" evidence="8">
    <location>
        <begin position="1253"/>
        <end position="1423"/>
    </location>
</feature>
<comment type="caution">
    <text evidence="10">The sequence shown here is derived from an EMBL/GenBank/DDBJ whole genome shotgun (WGS) entry which is preliminary data.</text>
</comment>
<feature type="region of interest" description="Disordered" evidence="8">
    <location>
        <begin position="502"/>
        <end position="534"/>
    </location>
</feature>
<evidence type="ECO:0000256" key="6">
    <source>
        <dbReference type="ARBA" id="ARBA00022918"/>
    </source>
</evidence>
<dbReference type="InterPro" id="IPR043502">
    <property type="entry name" value="DNA/RNA_pol_sf"/>
</dbReference>
<dbReference type="GO" id="GO:0003964">
    <property type="term" value="F:RNA-directed DNA polymerase activity"/>
    <property type="evidence" value="ECO:0007669"/>
    <property type="project" value="UniProtKB-KW"/>
</dbReference>
<dbReference type="CDD" id="cd09274">
    <property type="entry name" value="RNase_HI_RT_Ty3"/>
    <property type="match status" value="1"/>
</dbReference>
<dbReference type="InterPro" id="IPR050951">
    <property type="entry name" value="Retrovirus_Pol_polyprotein"/>
</dbReference>
<evidence type="ECO:0000256" key="7">
    <source>
        <dbReference type="SAM" id="Coils"/>
    </source>
</evidence>
<dbReference type="Pfam" id="PF17921">
    <property type="entry name" value="Integrase_H2C2"/>
    <property type="match status" value="1"/>
</dbReference>
<evidence type="ECO:0000256" key="4">
    <source>
        <dbReference type="ARBA" id="ARBA00022759"/>
    </source>
</evidence>
<evidence type="ECO:0000256" key="2">
    <source>
        <dbReference type="ARBA" id="ARBA00022695"/>
    </source>
</evidence>
<feature type="region of interest" description="Disordered" evidence="8">
    <location>
        <begin position="1"/>
        <end position="38"/>
    </location>
</feature>
<dbReference type="Pfam" id="PF17917">
    <property type="entry name" value="RT_RNaseH"/>
    <property type="match status" value="1"/>
</dbReference>
<evidence type="ECO:0000256" key="5">
    <source>
        <dbReference type="ARBA" id="ARBA00022801"/>
    </source>
</evidence>
<gene>
    <name evidence="10" type="ORF">QYE76_056252</name>
</gene>
<keyword evidence="5" id="KW-0378">Hydrolase</keyword>
<dbReference type="InterPro" id="IPR041373">
    <property type="entry name" value="RT_RNaseH"/>
</dbReference>
<dbReference type="CDD" id="cd01647">
    <property type="entry name" value="RT_LTR"/>
    <property type="match status" value="1"/>
</dbReference>
<name>A0AAD8WPN9_LOLMU</name>
<dbReference type="GO" id="GO:0016787">
    <property type="term" value="F:hydrolase activity"/>
    <property type="evidence" value="ECO:0007669"/>
    <property type="project" value="UniProtKB-KW"/>
</dbReference>
<feature type="compositionally biased region" description="Polar residues" evidence="8">
    <location>
        <begin position="212"/>
        <end position="237"/>
    </location>
</feature>
<dbReference type="Gene3D" id="3.10.10.10">
    <property type="entry name" value="HIV Type 1 Reverse Transcriptase, subunit A, domain 1"/>
    <property type="match status" value="1"/>
</dbReference>
<keyword evidence="7" id="KW-0175">Coiled coil</keyword>
<feature type="compositionally biased region" description="Gly residues" evidence="8">
    <location>
        <begin position="513"/>
        <end position="529"/>
    </location>
</feature>
<dbReference type="InterPro" id="IPR000477">
    <property type="entry name" value="RT_dom"/>
</dbReference>
<keyword evidence="2" id="KW-0548">Nucleotidyltransferase</keyword>
<dbReference type="PANTHER" id="PTHR37984">
    <property type="entry name" value="PROTEIN CBG26694"/>
    <property type="match status" value="1"/>
</dbReference>
<feature type="compositionally biased region" description="Low complexity" evidence="8">
    <location>
        <begin position="1357"/>
        <end position="1390"/>
    </location>
</feature>
<dbReference type="InterPro" id="IPR005162">
    <property type="entry name" value="Retrotrans_gag_dom"/>
</dbReference>
<evidence type="ECO:0000313" key="11">
    <source>
        <dbReference type="Proteomes" id="UP001231189"/>
    </source>
</evidence>
<keyword evidence="3" id="KW-0540">Nuclease</keyword>
<feature type="coiled-coil region" evidence="7">
    <location>
        <begin position="1558"/>
        <end position="1596"/>
    </location>
</feature>
<dbReference type="Proteomes" id="UP001231189">
    <property type="component" value="Unassembled WGS sequence"/>
</dbReference>
<feature type="domain" description="Reverse transcriptase" evidence="9">
    <location>
        <begin position="616"/>
        <end position="795"/>
    </location>
</feature>
<dbReference type="Gene3D" id="3.30.70.270">
    <property type="match status" value="2"/>
</dbReference>
<feature type="compositionally biased region" description="Basic and acidic residues" evidence="8">
    <location>
        <begin position="10"/>
        <end position="19"/>
    </location>
</feature>
<proteinExistence type="predicted"/>
<feature type="compositionally biased region" description="Low complexity" evidence="8">
    <location>
        <begin position="1283"/>
        <end position="1303"/>
    </location>
</feature>
<evidence type="ECO:0000259" key="9">
    <source>
        <dbReference type="PROSITE" id="PS50878"/>
    </source>
</evidence>
<dbReference type="InterPro" id="IPR043128">
    <property type="entry name" value="Rev_trsase/Diguanyl_cyclase"/>
</dbReference>
<dbReference type="Gene3D" id="1.10.340.70">
    <property type="match status" value="1"/>
</dbReference>
<sequence>MDMATMIKASEAEPHEQHSSRASAKQHTHTEIRQQSYWRKKKSRQNCLNHLEEDYDNNEGAKIIGYEEPDLSGANMASSRPGRNVKVMDSTLSEYEGGLADILRAMLLEFGCDPQIQVKKYMYYDGTVLAKCRLNHHLTGAIDTMLEEFTEPKEEIRGKEPMENVVHTPVYSAGDYISIDPLEREPTPVTPGNYLGSSYGGYEGGEESGNNQRSETPIENSTGWRWGSDTGTHSTSVYYDGEMNDDATTQNQSYPSNEGVDGGYPTQVESELGGYVGSVRRGEAQRMEREAKQKEEADEAARNQFPPPSPPMTQQNFVQYMQLVEERQRVTLEQQNKFFQELLQQNRVERPENPGVTLADFRTPSLYLSHTPEPMDAEDWLMDTERKLNTVGCNDQEKVRYATHLLCGPAASWWDNIVAIYPAGKVFTWEEFARKFRESNVPESIVELKRREFESLEQKDKAILTYVREFSKLSRYAVEEVNTEDKKKKRFLRGLSPQFKEGHMLKDCPKKNNGGGQSGGGGNRGGNTGGNWKNKKPFGKLNCTSLEEVVNSDQAVIANGAMIDCVNKTVSLKSPDGSRMIYQGDKHTQIEVELQLNSMKEVKLEDIPVVNEFQDVFPAELPESVSPWGSPVIFVDKRDGGRRMCGDYRNLNDVTIKNKYPLPRIQDLFDQVRGAGVFSKIDLRSGYHQIKIKKEDVPKTAFVSRYGHHEYLVVPFGLTNAPAIFMNLMNKIFMPYLDKFVIVFIDDILIYSKNKAEHAEHLRLVLQTLREHQLYAKFSKCEFWLDQVEFLGHVISKDGIAVNPSKVATVLEWEAPKTVKEIRGFLGMAGYYRRFIEGFSKIAVPMTELLRKNTPFVWSEECEKSFQTLKEKLTTAGVSSSEVGKDYTVYCDTSKHGLGCVFMQDRKVISYGSRQLRPHEVNYPTHDLELAAVVFALKTWRHFLYGAKCELYTDHKSLKYFFTQKELNMRQKRWLELIKDYDLTINYTPGKANVVADALSRKSTGGVEQEISPELRKEISQAQIQLWEKEAHEGLSALQVADELNVNLKNEIMMGQLDDPFIVEEMRRIDEGRPSEFHRGESGSLWFQKRICVPDIAEIKEVILREAHQTPYSIHPGSTKMYMDLKELFWWNNMKREIAQYVAECHTCQRVKAEHQSPANQICQTDMPDDWEWGLCPLSSRNPPSQEVRNYATFPQPTSTHRFMSTWLPCRLMSGMNSWINLCPKARRMILQLLAPALAMLLLPNALGQKSLEGSSPALELGSKPEGSAGSARTSTPPPHSSPAPSGAGNTSASPPGGTTSSGCAAPTPPDHRAEEDFTSPPEAQDTGASNIGADETDAGQAEPLVPPSPKKRKKQPSSSSTAPDTSAPVSSPPTGTTPTPSPSQGPSAAKRMAPPETPKITKFLKPGASRGKAVEGDASGGSRSVVLHVGPAAAAVVPEKPSGVLGRIVALNRAGKDLGHLLPYAQKWNDADISASTRGLGKDRLPAPDPAGPRSTEEHFTRLKRAVKEFDSAWYDATSNVVSTLDTRKQLFEELLWEHRDLAEAHSHCQAVPEATIEALRAQVVKLQGEKEQLIKEHHEALEAQKTASRELKEQAMQAALQHEQALKDARVAAEARLAEVVEDSTNSNTVLTAELEEERKARKAAERLIDTMTTDHKEYDRLVMQIDALAFQHFPDSQAHAVKKVMEDRVAREFPNMDAH</sequence>
<evidence type="ECO:0000313" key="10">
    <source>
        <dbReference type="EMBL" id="KAK1668093.1"/>
    </source>
</evidence>
<protein>
    <recommendedName>
        <fullName evidence="9">Reverse transcriptase domain-containing protein</fullName>
    </recommendedName>
</protein>
<accession>A0AAD8WPN9</accession>
<feature type="coiled-coil region" evidence="7">
    <location>
        <begin position="1630"/>
        <end position="1657"/>
    </location>
</feature>
<dbReference type="GO" id="GO:0004519">
    <property type="term" value="F:endonuclease activity"/>
    <property type="evidence" value="ECO:0007669"/>
    <property type="project" value="UniProtKB-KW"/>
</dbReference>